<accession>K6YIN6</accession>
<dbReference type="Proteomes" id="UP000006334">
    <property type="component" value="Unassembled WGS sequence"/>
</dbReference>
<gene>
    <name evidence="1" type="ORF">GLIP_3862</name>
</gene>
<dbReference type="STRING" id="1127673.GLIP_3862"/>
<protein>
    <submittedName>
        <fullName evidence="1">Uncharacterized protein</fullName>
    </submittedName>
</protein>
<dbReference type="EMBL" id="BAEN01000076">
    <property type="protein sequence ID" value="GAC16473.1"/>
    <property type="molecule type" value="Genomic_DNA"/>
</dbReference>
<reference evidence="1 2" key="1">
    <citation type="journal article" date="2017" name="Antonie Van Leeuwenhoek">
        <title>Rhizobium rhizosphaerae sp. nov., a novel species isolated from rice rhizosphere.</title>
        <authorList>
            <person name="Zhao J.J."/>
            <person name="Zhang J."/>
            <person name="Zhang R.J."/>
            <person name="Zhang C.W."/>
            <person name="Yin H.Q."/>
            <person name="Zhang X.X."/>
        </authorList>
    </citation>
    <scope>NUCLEOTIDE SEQUENCE [LARGE SCALE GENOMIC DNA]</scope>
    <source>
        <strain evidence="1 2">E3</strain>
    </source>
</reference>
<dbReference type="AlphaFoldDB" id="K6YIN6"/>
<evidence type="ECO:0000313" key="2">
    <source>
        <dbReference type="Proteomes" id="UP000006334"/>
    </source>
</evidence>
<organism evidence="1 2">
    <name type="scientific">Aliiglaciecola lipolytica E3</name>
    <dbReference type="NCBI Taxonomy" id="1127673"/>
    <lineage>
        <taxon>Bacteria</taxon>
        <taxon>Pseudomonadati</taxon>
        <taxon>Pseudomonadota</taxon>
        <taxon>Gammaproteobacteria</taxon>
        <taxon>Alteromonadales</taxon>
        <taxon>Alteromonadaceae</taxon>
        <taxon>Aliiglaciecola</taxon>
    </lineage>
</organism>
<evidence type="ECO:0000313" key="1">
    <source>
        <dbReference type="EMBL" id="GAC16473.1"/>
    </source>
</evidence>
<keyword evidence="2" id="KW-1185">Reference proteome</keyword>
<comment type="caution">
    <text evidence="1">The sequence shown here is derived from an EMBL/GenBank/DDBJ whole genome shotgun (WGS) entry which is preliminary data.</text>
</comment>
<proteinExistence type="predicted"/>
<name>K6YIN6_9ALTE</name>
<sequence>MNLLGIGLSDYVQKNNIYLFNFGFRGQLPDRLKSGCY</sequence>